<dbReference type="PROSITE" id="PS51034">
    <property type="entry name" value="ZP_2"/>
    <property type="match status" value="1"/>
</dbReference>
<sequence length="365" mass="39848">MVYPQGLAKNSTCMAEYDHLGSGIVYTLPLRSCNTMSHDTPHRKLVTSQGRGFHVRCKYQKKNKIILSGFNVRRPSLECSEVKADVRSMIGTTPLVSSAPLPACHMKIYLGNLEDRVVAEDVKIGDYLSLAVYIDSQGVYGMKVTNCLVRDGLNWAEQPLINNDGCPVDEDIMGPFEYSENKTFASVTFPAHKFPYTSSVYYQCNVKLCLMQAGGCDQVPPLCDGMGGLQRRKRQVGDTEVQERGNLQALLEEEMDAPHRNVEVVSALRVNEVDEAAVAGDQSAATAGLFGLGDSDLSSTPAEEDFCVSTRKFAVGIAVAGVLLMLAVLLLVACILRRRRRRKGGSSGSSLYSGGPYSNHGYTRD</sequence>
<keyword evidence="6" id="KW-1185">Reference proteome</keyword>
<accession>A0ABY6KUG0</accession>
<dbReference type="InterPro" id="IPR042235">
    <property type="entry name" value="ZP-C_dom"/>
</dbReference>
<keyword evidence="3" id="KW-0472">Membrane</keyword>
<proteinExistence type="predicted"/>
<feature type="domain" description="ZP" evidence="4">
    <location>
        <begin position="1"/>
        <end position="223"/>
    </location>
</feature>
<reference evidence="5 6" key="1">
    <citation type="submission" date="2022-01" db="EMBL/GenBank/DDBJ databases">
        <title>A chromosomal length assembly of Cordylochernes scorpioides.</title>
        <authorList>
            <person name="Zeh D."/>
            <person name="Zeh J."/>
        </authorList>
    </citation>
    <scope>NUCLEOTIDE SEQUENCE [LARGE SCALE GENOMIC DNA]</scope>
    <source>
        <strain evidence="5">IN4F17</strain>
        <tissue evidence="5">Whole Body</tissue>
    </source>
</reference>
<feature type="transmembrane region" description="Helical" evidence="3">
    <location>
        <begin position="313"/>
        <end position="336"/>
    </location>
</feature>
<evidence type="ECO:0000313" key="5">
    <source>
        <dbReference type="EMBL" id="UYV71210.1"/>
    </source>
</evidence>
<dbReference type="PANTHER" id="PTHR22907:SF54">
    <property type="entry name" value="GH04558P"/>
    <property type="match status" value="1"/>
</dbReference>
<dbReference type="Pfam" id="PF25301">
    <property type="entry name" value="CUT_C"/>
    <property type="match status" value="1"/>
</dbReference>
<name>A0ABY6KUG0_9ARAC</name>
<evidence type="ECO:0000313" key="6">
    <source>
        <dbReference type="Proteomes" id="UP001235939"/>
    </source>
</evidence>
<keyword evidence="3" id="KW-0812">Transmembrane</keyword>
<dbReference type="InterPro" id="IPR001507">
    <property type="entry name" value="ZP_dom"/>
</dbReference>
<feature type="region of interest" description="Disordered" evidence="2">
    <location>
        <begin position="343"/>
        <end position="365"/>
    </location>
</feature>
<keyword evidence="3" id="KW-1133">Transmembrane helix</keyword>
<evidence type="ECO:0000256" key="2">
    <source>
        <dbReference type="SAM" id="MobiDB-lite"/>
    </source>
</evidence>
<evidence type="ECO:0000259" key="4">
    <source>
        <dbReference type="PROSITE" id="PS51034"/>
    </source>
</evidence>
<evidence type="ECO:0000256" key="1">
    <source>
        <dbReference type="ARBA" id="ARBA00022729"/>
    </source>
</evidence>
<dbReference type="Gene3D" id="2.60.40.4100">
    <property type="entry name" value="Zona pellucida, ZP-C domain"/>
    <property type="match status" value="1"/>
</dbReference>
<protein>
    <recommendedName>
        <fullName evidence="4">ZP domain-containing protein</fullName>
    </recommendedName>
</protein>
<dbReference type="InterPro" id="IPR051962">
    <property type="entry name" value="Cuticlin"/>
</dbReference>
<dbReference type="PANTHER" id="PTHR22907">
    <property type="entry name" value="GH04558P"/>
    <property type="match status" value="1"/>
</dbReference>
<dbReference type="SMART" id="SM00241">
    <property type="entry name" value="ZP"/>
    <property type="match status" value="1"/>
</dbReference>
<dbReference type="EMBL" id="CP092870">
    <property type="protein sequence ID" value="UYV71210.1"/>
    <property type="molecule type" value="Genomic_DNA"/>
</dbReference>
<dbReference type="InterPro" id="IPR057475">
    <property type="entry name" value="CUT_C"/>
</dbReference>
<organism evidence="5 6">
    <name type="scientific">Cordylochernes scorpioides</name>
    <dbReference type="NCBI Taxonomy" id="51811"/>
    <lineage>
        <taxon>Eukaryota</taxon>
        <taxon>Metazoa</taxon>
        <taxon>Ecdysozoa</taxon>
        <taxon>Arthropoda</taxon>
        <taxon>Chelicerata</taxon>
        <taxon>Arachnida</taxon>
        <taxon>Pseudoscorpiones</taxon>
        <taxon>Cheliferoidea</taxon>
        <taxon>Chernetidae</taxon>
        <taxon>Cordylochernes</taxon>
    </lineage>
</organism>
<keyword evidence="1" id="KW-0732">Signal</keyword>
<dbReference type="Proteomes" id="UP001235939">
    <property type="component" value="Chromosome 08"/>
</dbReference>
<gene>
    <name evidence="5" type="ORF">LAZ67_8002193</name>
</gene>
<evidence type="ECO:0000256" key="3">
    <source>
        <dbReference type="SAM" id="Phobius"/>
    </source>
</evidence>